<keyword evidence="1" id="KW-0175">Coiled coil</keyword>
<dbReference type="SUPFAM" id="SSF53041">
    <property type="entry name" value="Resolvase-like"/>
    <property type="match status" value="1"/>
</dbReference>
<reference evidence="4" key="1">
    <citation type="submission" date="2015-02" db="EMBL/GenBank/DDBJ databases">
        <title>A novel member of the family Ruminococcaceae isolated from human feces.</title>
        <authorList>
            <person name="Shkoporov A.N."/>
            <person name="Chaplin A.V."/>
            <person name="Motuzova O.V."/>
            <person name="Kafarskaia L.I."/>
            <person name="Khokhlova E.V."/>
            <person name="Efimov B.A."/>
        </authorList>
    </citation>
    <scope>NUCLEOTIDE SEQUENCE [LARGE SCALE GENOMIC DNA]</scope>
    <source>
        <strain evidence="4">585-1</strain>
    </source>
</reference>
<evidence type="ECO:0000256" key="1">
    <source>
        <dbReference type="SAM" id="Coils"/>
    </source>
</evidence>
<evidence type="ECO:0008006" key="6">
    <source>
        <dbReference type="Google" id="ProtNLM"/>
    </source>
</evidence>
<dbReference type="GO" id="GO:0000150">
    <property type="term" value="F:DNA strand exchange activity"/>
    <property type="evidence" value="ECO:0007669"/>
    <property type="project" value="InterPro"/>
</dbReference>
<dbReference type="PROSITE" id="PS51736">
    <property type="entry name" value="RECOMBINASES_3"/>
    <property type="match status" value="1"/>
</dbReference>
<dbReference type="InterPro" id="IPR025827">
    <property type="entry name" value="Zn_ribbon_recom_dom"/>
</dbReference>
<keyword evidence="5" id="KW-1185">Reference proteome</keyword>
<dbReference type="PANTHER" id="PTHR30461:SF23">
    <property type="entry name" value="DNA RECOMBINASE-RELATED"/>
    <property type="match status" value="1"/>
</dbReference>
<dbReference type="InterPro" id="IPR006119">
    <property type="entry name" value="Resolv_N"/>
</dbReference>
<dbReference type="PATRIC" id="fig|1550024.3.peg.3243"/>
<dbReference type="InterPro" id="IPR038109">
    <property type="entry name" value="DNA_bind_recomb_sf"/>
</dbReference>
<feature type="domain" description="Recombinase" evidence="3">
    <location>
        <begin position="174"/>
        <end position="318"/>
    </location>
</feature>
<dbReference type="InterPro" id="IPR036162">
    <property type="entry name" value="Resolvase-like_N_sf"/>
</dbReference>
<name>A0A0D8IXW6_9FIRM</name>
<proteinExistence type="predicted"/>
<evidence type="ECO:0000313" key="5">
    <source>
        <dbReference type="Proteomes" id="UP000032483"/>
    </source>
</evidence>
<dbReference type="RefSeq" id="WP_050005996.1">
    <property type="nucleotide sequence ID" value="NZ_JXXK01000023.1"/>
</dbReference>
<gene>
    <name evidence="4" type="ORF">TQ39_14240</name>
</gene>
<dbReference type="Pfam" id="PF07508">
    <property type="entry name" value="Recombinase"/>
    <property type="match status" value="1"/>
</dbReference>
<dbReference type="Pfam" id="PF00239">
    <property type="entry name" value="Resolvase"/>
    <property type="match status" value="1"/>
</dbReference>
<sequence>MVDYRLGKYIRLSQADVDLSRKEGKTESDSIAHQRDLINRFIDSRPEFAGCPQSEFFDDGYSGTNFDRPSFEKLLEKIKTGEINCVIVKDFSRFGRNYIELGDYLERIFPFLGVRFISVNDQYDSNDYKGTTGGLDVVMKNIVYDYYSKDLSVKVKTAKSSKMKRGEYLGGHVPYGLRRHETIKNKLAIDPDAAAVVRRIFDAALAGMNTGQIAGQLNEDGIVTPGFYYMQHHPESKKFRNTSPQTFWTSTGVLKILQQEMYYGAVVGHKRTAVTVGGKHTAAVPKEEQIIVEGMHEAIVSKEEFMEAQKVIRKIKKPEKRQPKEYLFRGVARCGSCGRALQYYGQMKRPYFQCGYVRRTNKAECCKDKLYEDVITDAVWQSLKQFFALSERLEKRLQKHQSSLGNEQKTCALQITELQRKLAKANTDKFANIDRFMAGDMDKAAYLKRREELTAQIGQLEEQIAALEAKAEEVRAADSSEVSNVLESVHHYEKADALTSEMIKTFIKAVYITDNEHIEIEWNFNNVFKQFLSNA</sequence>
<dbReference type="PANTHER" id="PTHR30461">
    <property type="entry name" value="DNA-INVERTASE FROM LAMBDOID PROPHAGE"/>
    <property type="match status" value="1"/>
</dbReference>
<dbReference type="Gene3D" id="3.90.1750.20">
    <property type="entry name" value="Putative Large Serine Recombinase, Chain B, Domain 2"/>
    <property type="match status" value="1"/>
</dbReference>
<dbReference type="Proteomes" id="UP000032483">
    <property type="component" value="Unassembled WGS sequence"/>
</dbReference>
<protein>
    <recommendedName>
        <fullName evidence="6">Recombinase</fullName>
    </recommendedName>
</protein>
<dbReference type="EMBL" id="JXXK01000023">
    <property type="protein sequence ID" value="KJF39136.1"/>
    <property type="molecule type" value="Genomic_DNA"/>
</dbReference>
<evidence type="ECO:0000259" key="3">
    <source>
        <dbReference type="PROSITE" id="PS51737"/>
    </source>
</evidence>
<feature type="domain" description="Resolvase/invertase-type recombinase catalytic" evidence="2">
    <location>
        <begin position="5"/>
        <end position="166"/>
    </location>
</feature>
<dbReference type="GeneID" id="42857727"/>
<evidence type="ECO:0000259" key="2">
    <source>
        <dbReference type="PROSITE" id="PS51736"/>
    </source>
</evidence>
<dbReference type="GO" id="GO:0003677">
    <property type="term" value="F:DNA binding"/>
    <property type="evidence" value="ECO:0007669"/>
    <property type="project" value="InterPro"/>
</dbReference>
<dbReference type="Gene3D" id="3.40.50.1390">
    <property type="entry name" value="Resolvase, N-terminal catalytic domain"/>
    <property type="match status" value="1"/>
</dbReference>
<evidence type="ECO:0000313" key="4">
    <source>
        <dbReference type="EMBL" id="KJF39136.1"/>
    </source>
</evidence>
<dbReference type="AlphaFoldDB" id="A0A0D8IXW6"/>
<organism evidence="4 5">
    <name type="scientific">Ruthenibacterium lactatiformans</name>
    <dbReference type="NCBI Taxonomy" id="1550024"/>
    <lineage>
        <taxon>Bacteria</taxon>
        <taxon>Bacillati</taxon>
        <taxon>Bacillota</taxon>
        <taxon>Clostridia</taxon>
        <taxon>Eubacteriales</taxon>
        <taxon>Oscillospiraceae</taxon>
        <taxon>Ruthenibacterium</taxon>
    </lineage>
</organism>
<dbReference type="PROSITE" id="PS51737">
    <property type="entry name" value="RECOMBINASE_DNA_BIND"/>
    <property type="match status" value="1"/>
</dbReference>
<feature type="coiled-coil region" evidence="1">
    <location>
        <begin position="443"/>
        <end position="477"/>
    </location>
</feature>
<dbReference type="Pfam" id="PF13408">
    <property type="entry name" value="Zn_ribbon_recom"/>
    <property type="match status" value="1"/>
</dbReference>
<dbReference type="SMART" id="SM00857">
    <property type="entry name" value="Resolvase"/>
    <property type="match status" value="1"/>
</dbReference>
<comment type="caution">
    <text evidence="4">The sequence shown here is derived from an EMBL/GenBank/DDBJ whole genome shotgun (WGS) entry which is preliminary data.</text>
</comment>
<dbReference type="InterPro" id="IPR011109">
    <property type="entry name" value="DNA_bind_recombinase_dom"/>
</dbReference>
<dbReference type="InterPro" id="IPR050639">
    <property type="entry name" value="SSR_resolvase"/>
</dbReference>
<accession>A0A0D8IXW6</accession>